<dbReference type="EMBL" id="BMAV01019906">
    <property type="protein sequence ID" value="GFY73196.1"/>
    <property type="molecule type" value="Genomic_DNA"/>
</dbReference>
<evidence type="ECO:0000313" key="2">
    <source>
        <dbReference type="EMBL" id="GFY73196.1"/>
    </source>
</evidence>
<evidence type="ECO:0000313" key="3">
    <source>
        <dbReference type="Proteomes" id="UP000886998"/>
    </source>
</evidence>
<accession>A0A8X6YHU6</accession>
<dbReference type="AlphaFoldDB" id="A0A8X6YHU6"/>
<proteinExistence type="predicted"/>
<sequence length="32" mass="3750">TRFVKRRSRNRGANDPAVRVHNEAETPDSAWR</sequence>
<feature type="non-terminal residue" evidence="2">
    <location>
        <position position="1"/>
    </location>
</feature>
<protein>
    <submittedName>
        <fullName evidence="2">Uncharacterized protein</fullName>
    </submittedName>
</protein>
<feature type="region of interest" description="Disordered" evidence="1">
    <location>
        <begin position="1"/>
        <end position="32"/>
    </location>
</feature>
<reference evidence="2" key="1">
    <citation type="submission" date="2020-08" db="EMBL/GenBank/DDBJ databases">
        <title>Multicomponent nature underlies the extraordinary mechanical properties of spider dragline silk.</title>
        <authorList>
            <person name="Kono N."/>
            <person name="Nakamura H."/>
            <person name="Mori M."/>
            <person name="Yoshida Y."/>
            <person name="Ohtoshi R."/>
            <person name="Malay A.D."/>
            <person name="Moran D.A.P."/>
            <person name="Tomita M."/>
            <person name="Numata K."/>
            <person name="Arakawa K."/>
        </authorList>
    </citation>
    <scope>NUCLEOTIDE SEQUENCE</scope>
</reference>
<gene>
    <name evidence="2" type="ORF">TNIN_383771</name>
</gene>
<name>A0A8X6YHU6_9ARAC</name>
<dbReference type="Proteomes" id="UP000886998">
    <property type="component" value="Unassembled WGS sequence"/>
</dbReference>
<organism evidence="2 3">
    <name type="scientific">Trichonephila inaurata madagascariensis</name>
    <dbReference type="NCBI Taxonomy" id="2747483"/>
    <lineage>
        <taxon>Eukaryota</taxon>
        <taxon>Metazoa</taxon>
        <taxon>Ecdysozoa</taxon>
        <taxon>Arthropoda</taxon>
        <taxon>Chelicerata</taxon>
        <taxon>Arachnida</taxon>
        <taxon>Araneae</taxon>
        <taxon>Araneomorphae</taxon>
        <taxon>Entelegynae</taxon>
        <taxon>Araneoidea</taxon>
        <taxon>Nephilidae</taxon>
        <taxon>Trichonephila</taxon>
        <taxon>Trichonephila inaurata</taxon>
    </lineage>
</organism>
<feature type="compositionally biased region" description="Basic residues" evidence="1">
    <location>
        <begin position="1"/>
        <end position="10"/>
    </location>
</feature>
<evidence type="ECO:0000256" key="1">
    <source>
        <dbReference type="SAM" id="MobiDB-lite"/>
    </source>
</evidence>
<comment type="caution">
    <text evidence="2">The sequence shown here is derived from an EMBL/GenBank/DDBJ whole genome shotgun (WGS) entry which is preliminary data.</text>
</comment>
<keyword evidence="3" id="KW-1185">Reference proteome</keyword>